<gene>
    <name evidence="3" type="ORF">GMARGA_LOCUS45071</name>
</gene>
<proteinExistence type="predicted"/>
<protein>
    <submittedName>
        <fullName evidence="3">2199_t:CDS:1</fullName>
    </submittedName>
</protein>
<dbReference type="Gene3D" id="1.10.10.60">
    <property type="entry name" value="Homeodomain-like"/>
    <property type="match status" value="1"/>
</dbReference>
<dbReference type="Proteomes" id="UP000789901">
    <property type="component" value="Unassembled WGS sequence"/>
</dbReference>
<dbReference type="EMBL" id="CAJVQB010157751">
    <property type="protein sequence ID" value="CAG8856250.1"/>
    <property type="molecule type" value="Genomic_DNA"/>
</dbReference>
<evidence type="ECO:0000256" key="1">
    <source>
        <dbReference type="ARBA" id="ARBA00023125"/>
    </source>
</evidence>
<accession>A0ABN7XMI0</accession>
<keyword evidence="1" id="KW-0238">DNA-binding</keyword>
<reference evidence="3 4" key="1">
    <citation type="submission" date="2021-06" db="EMBL/GenBank/DDBJ databases">
        <authorList>
            <person name="Kallberg Y."/>
            <person name="Tangrot J."/>
            <person name="Rosling A."/>
        </authorList>
    </citation>
    <scope>NUCLEOTIDE SEQUENCE [LARGE SCALE GENOMIC DNA]</scope>
    <source>
        <strain evidence="3 4">120-4 pot B 10/14</strain>
    </source>
</reference>
<evidence type="ECO:0000313" key="4">
    <source>
        <dbReference type="Proteomes" id="UP000789901"/>
    </source>
</evidence>
<keyword evidence="4" id="KW-1185">Reference proteome</keyword>
<sequence>AVTKFGLDKAQVGHWVTKLKDQLNEVGYKKSCRLGGSGRKKFFLEEEAQLYAWIVETRNIALAVTYNSLKLEMLRIVSKTALKSHKPAKRRLASSFKASSMWLVHFLKCHKLILRRKTKIAQKMPADLEE</sequence>
<organism evidence="3 4">
    <name type="scientific">Gigaspora margarita</name>
    <dbReference type="NCBI Taxonomy" id="4874"/>
    <lineage>
        <taxon>Eukaryota</taxon>
        <taxon>Fungi</taxon>
        <taxon>Fungi incertae sedis</taxon>
        <taxon>Mucoromycota</taxon>
        <taxon>Glomeromycotina</taxon>
        <taxon>Glomeromycetes</taxon>
        <taxon>Diversisporales</taxon>
        <taxon>Gigasporaceae</taxon>
        <taxon>Gigaspora</taxon>
    </lineage>
</organism>
<feature type="domain" description="HTH CENPB-type" evidence="2">
    <location>
        <begin position="34"/>
        <end position="116"/>
    </location>
</feature>
<feature type="non-terminal residue" evidence="3">
    <location>
        <position position="1"/>
    </location>
</feature>
<dbReference type="PROSITE" id="PS51253">
    <property type="entry name" value="HTH_CENPB"/>
    <property type="match status" value="1"/>
</dbReference>
<name>A0ABN7XMI0_GIGMA</name>
<feature type="non-terminal residue" evidence="3">
    <location>
        <position position="130"/>
    </location>
</feature>
<dbReference type="InterPro" id="IPR006600">
    <property type="entry name" value="HTH_CenpB_DNA-bd_dom"/>
</dbReference>
<comment type="caution">
    <text evidence="3">The sequence shown here is derived from an EMBL/GenBank/DDBJ whole genome shotgun (WGS) entry which is preliminary data.</text>
</comment>
<evidence type="ECO:0000313" key="3">
    <source>
        <dbReference type="EMBL" id="CAG8856250.1"/>
    </source>
</evidence>
<evidence type="ECO:0000259" key="2">
    <source>
        <dbReference type="PROSITE" id="PS51253"/>
    </source>
</evidence>
<dbReference type="Pfam" id="PF03221">
    <property type="entry name" value="HTH_Tnp_Tc5"/>
    <property type="match status" value="1"/>
</dbReference>